<gene>
    <name evidence="2" type="ORF">GCM10010515_12390</name>
</gene>
<dbReference type="AlphaFoldDB" id="A0A918N859"/>
<proteinExistence type="predicted"/>
<dbReference type="Proteomes" id="UP000645555">
    <property type="component" value="Unassembled WGS sequence"/>
</dbReference>
<accession>A0A918N859</accession>
<comment type="caution">
    <text evidence="2">The sequence shown here is derived from an EMBL/GenBank/DDBJ whole genome shotgun (WGS) entry which is preliminary data.</text>
</comment>
<dbReference type="EMBL" id="BMWD01000003">
    <property type="protein sequence ID" value="GGX46920.1"/>
    <property type="molecule type" value="Genomic_DNA"/>
</dbReference>
<evidence type="ECO:0000313" key="3">
    <source>
        <dbReference type="Proteomes" id="UP000645555"/>
    </source>
</evidence>
<feature type="compositionally biased region" description="Low complexity" evidence="1">
    <location>
        <begin position="108"/>
        <end position="124"/>
    </location>
</feature>
<reference evidence="2" key="2">
    <citation type="submission" date="2020-09" db="EMBL/GenBank/DDBJ databases">
        <authorList>
            <person name="Sun Q."/>
            <person name="Ohkuma M."/>
        </authorList>
    </citation>
    <scope>NUCLEOTIDE SEQUENCE</scope>
    <source>
        <strain evidence="2">JCM 4956</strain>
    </source>
</reference>
<organism evidence="2 3">
    <name type="scientific">Streptomyces fructofermentans</name>
    <dbReference type="NCBI Taxonomy" id="152141"/>
    <lineage>
        <taxon>Bacteria</taxon>
        <taxon>Bacillati</taxon>
        <taxon>Actinomycetota</taxon>
        <taxon>Actinomycetes</taxon>
        <taxon>Kitasatosporales</taxon>
        <taxon>Streptomycetaceae</taxon>
        <taxon>Streptomyces</taxon>
    </lineage>
</organism>
<keyword evidence="3" id="KW-1185">Reference proteome</keyword>
<name>A0A918N859_9ACTN</name>
<feature type="region of interest" description="Disordered" evidence="1">
    <location>
        <begin position="103"/>
        <end position="132"/>
    </location>
</feature>
<protein>
    <submittedName>
        <fullName evidence="2">Uncharacterized protein</fullName>
    </submittedName>
</protein>
<feature type="region of interest" description="Disordered" evidence="1">
    <location>
        <begin position="1"/>
        <end position="31"/>
    </location>
</feature>
<evidence type="ECO:0000256" key="1">
    <source>
        <dbReference type="SAM" id="MobiDB-lite"/>
    </source>
</evidence>
<sequence>MGSKCLQGRPVEVPDAPGTAGSGGRRRLRRAANAAVSTRELAAGVFRCASEAPDAAGIARGPPGFPRLYRLSRLSARAASEKCPCPVSRKGLRSALRRIRPAGSRFHPFPGAPAGHRPAGASAPTRPVRTRY</sequence>
<evidence type="ECO:0000313" key="2">
    <source>
        <dbReference type="EMBL" id="GGX46920.1"/>
    </source>
</evidence>
<reference evidence="2" key="1">
    <citation type="journal article" date="2014" name="Int. J. Syst. Evol. Microbiol.">
        <title>Complete genome sequence of Corynebacterium casei LMG S-19264T (=DSM 44701T), isolated from a smear-ripened cheese.</title>
        <authorList>
            <consortium name="US DOE Joint Genome Institute (JGI-PGF)"/>
            <person name="Walter F."/>
            <person name="Albersmeier A."/>
            <person name="Kalinowski J."/>
            <person name="Ruckert C."/>
        </authorList>
    </citation>
    <scope>NUCLEOTIDE SEQUENCE</scope>
    <source>
        <strain evidence="2">JCM 4956</strain>
    </source>
</reference>